<comment type="caution">
    <text evidence="1">The sequence shown here is derived from an EMBL/GenBank/DDBJ whole genome shotgun (WGS) entry which is preliminary data.</text>
</comment>
<gene>
    <name evidence="1" type="ORF">AUL39_09840</name>
</gene>
<name>A0A100YUK3_TRASO</name>
<evidence type="ECO:0000313" key="2">
    <source>
        <dbReference type="Proteomes" id="UP000054078"/>
    </source>
</evidence>
<dbReference type="Proteomes" id="UP000054078">
    <property type="component" value="Unassembled WGS sequence"/>
</dbReference>
<dbReference type="OrthoDB" id="9771802at2"/>
<dbReference type="AlphaFoldDB" id="A0A100YUK3"/>
<dbReference type="RefSeq" id="WP_059055782.1">
    <property type="nucleotide sequence ID" value="NZ_LOJF01000011.1"/>
</dbReference>
<dbReference type="SUPFAM" id="SSF56059">
    <property type="entry name" value="Glutathione synthetase ATP-binding domain-like"/>
    <property type="match status" value="1"/>
</dbReference>
<protein>
    <recommendedName>
        <fullName evidence="3">Circularly permuted type 2 ATP-grasp protein</fullName>
    </recommendedName>
</protein>
<evidence type="ECO:0008006" key="3">
    <source>
        <dbReference type="Google" id="ProtNLM"/>
    </source>
</evidence>
<dbReference type="EMBL" id="LOJF01000011">
    <property type="protein sequence ID" value="KUH57964.1"/>
    <property type="molecule type" value="Genomic_DNA"/>
</dbReference>
<proteinExistence type="predicted"/>
<sequence>MTSLHGRELEEEFLSAARELAGDVESREAGDRYLLTTHALYHGGPVSWAMTPKIFDGEQIKILRDAAETMGRIMDKITAEYLRNPEFRKLFHFSPELEELTLVPTGYEQMIPIARVDVFFNEETGDYQFCELNTDGSAGMTSTVEVTRAIQATQAYRKFAEKHPNITTYDVVGEAIDAIRDTYVSWANADRFGSSVEHPSLCIVDYAESASTDELEDFLWRLSDRGIYAQFCDIRDLHIEHVAGTDLLMAPGGPVSCVYRRAVTSEIAEKPCAGADALAEAARRGLACVIGGYRTWPCATKTVFAIMRSDAVDGILTPEERAFIDAHVPETVLLAADSDLSPYAEKDRWIVKPAGGYNAVGVVAGLDCKSQEEWETALATCAKNGGVVQAYAPQYRTPTLRGGVLKPGEDPLDAPEMSNMEGLFLFNGKFGGVFTRCGIGNVIGEWTHRLNMGCLVVE</sequence>
<evidence type="ECO:0000313" key="1">
    <source>
        <dbReference type="EMBL" id="KUH57964.1"/>
    </source>
</evidence>
<accession>A0A100YUK3</accession>
<dbReference type="STRING" id="1299998.AUL39_09840"/>
<organism evidence="1 2">
    <name type="scientific">Tractidigestivibacter scatoligenes</name>
    <name type="common">Olsenella scatoligenes</name>
    <dbReference type="NCBI Taxonomy" id="1299998"/>
    <lineage>
        <taxon>Bacteria</taxon>
        <taxon>Bacillati</taxon>
        <taxon>Actinomycetota</taxon>
        <taxon>Coriobacteriia</taxon>
        <taxon>Coriobacteriales</taxon>
        <taxon>Atopobiaceae</taxon>
        <taxon>Tractidigestivibacter</taxon>
    </lineage>
</organism>
<keyword evidence="2" id="KW-1185">Reference proteome</keyword>
<reference evidence="1 2" key="1">
    <citation type="submission" date="2015-12" db="EMBL/GenBank/DDBJ databases">
        <title>Draft Genome Sequence of Olsenella scatoligenes SK9K4T; a Producer of 3-Methylindole- (skatole) and 4-Methylphenol- (p-cresol) Isolated from Pig Feces.</title>
        <authorList>
            <person name="Li X."/>
            <person name="Borg B."/>
            <person name="Canibe N."/>
        </authorList>
    </citation>
    <scope>NUCLEOTIDE SEQUENCE [LARGE SCALE GENOMIC DNA]</scope>
    <source>
        <strain evidence="1 2">SK9K4</strain>
    </source>
</reference>